<sequence>MSLAISVLLKVTPIVVADSQQHVEVQVEQHENEPPHQDVALVHINSEICSVDLDVVVQVDSTTVQVDAAVGTNDSHNLLISEQSCAPMEQQTRYKTQPISPHGTRGRLAGEISPTLAMIKQASK</sequence>
<protein>
    <recommendedName>
        <fullName evidence="4">Secreted protein</fullName>
    </recommendedName>
</protein>
<reference evidence="2 3" key="1">
    <citation type="submission" date="2020-10" db="EMBL/GenBank/DDBJ databases">
        <title>The Coptis chinensis genome and diversification of protoberbering-type alkaloids.</title>
        <authorList>
            <person name="Wang B."/>
            <person name="Shu S."/>
            <person name="Song C."/>
            <person name="Liu Y."/>
        </authorList>
    </citation>
    <scope>NUCLEOTIDE SEQUENCE [LARGE SCALE GENOMIC DNA]</scope>
    <source>
        <strain evidence="2">HL-2020</strain>
        <tissue evidence="2">Leaf</tissue>
    </source>
</reference>
<dbReference type="EMBL" id="JADFTS010000009">
    <property type="protein sequence ID" value="KAF9590345.1"/>
    <property type="molecule type" value="Genomic_DNA"/>
</dbReference>
<evidence type="ECO:0000313" key="2">
    <source>
        <dbReference type="EMBL" id="KAF9590345.1"/>
    </source>
</evidence>
<dbReference type="AlphaFoldDB" id="A0A835GZB7"/>
<evidence type="ECO:0008006" key="4">
    <source>
        <dbReference type="Google" id="ProtNLM"/>
    </source>
</evidence>
<organism evidence="2 3">
    <name type="scientific">Coptis chinensis</name>
    <dbReference type="NCBI Taxonomy" id="261450"/>
    <lineage>
        <taxon>Eukaryota</taxon>
        <taxon>Viridiplantae</taxon>
        <taxon>Streptophyta</taxon>
        <taxon>Embryophyta</taxon>
        <taxon>Tracheophyta</taxon>
        <taxon>Spermatophyta</taxon>
        <taxon>Magnoliopsida</taxon>
        <taxon>Ranunculales</taxon>
        <taxon>Ranunculaceae</taxon>
        <taxon>Coptidoideae</taxon>
        <taxon>Coptis</taxon>
    </lineage>
</organism>
<accession>A0A835GZB7</accession>
<keyword evidence="1" id="KW-0732">Signal</keyword>
<feature type="non-terminal residue" evidence="2">
    <location>
        <position position="1"/>
    </location>
</feature>
<name>A0A835GZB7_9MAGN</name>
<gene>
    <name evidence="2" type="ORF">IFM89_033871</name>
</gene>
<evidence type="ECO:0000256" key="1">
    <source>
        <dbReference type="SAM" id="SignalP"/>
    </source>
</evidence>
<feature type="chain" id="PRO_5032561683" description="Secreted protein" evidence="1">
    <location>
        <begin position="18"/>
        <end position="124"/>
    </location>
</feature>
<feature type="signal peptide" evidence="1">
    <location>
        <begin position="1"/>
        <end position="17"/>
    </location>
</feature>
<dbReference type="Proteomes" id="UP000631114">
    <property type="component" value="Unassembled WGS sequence"/>
</dbReference>
<comment type="caution">
    <text evidence="2">The sequence shown here is derived from an EMBL/GenBank/DDBJ whole genome shotgun (WGS) entry which is preliminary data.</text>
</comment>
<evidence type="ECO:0000313" key="3">
    <source>
        <dbReference type="Proteomes" id="UP000631114"/>
    </source>
</evidence>
<keyword evidence="3" id="KW-1185">Reference proteome</keyword>
<proteinExistence type="predicted"/>